<keyword evidence="5" id="KW-1185">Reference proteome</keyword>
<evidence type="ECO:0000313" key="4">
    <source>
        <dbReference type="EMBL" id="GLX80874.1"/>
    </source>
</evidence>
<dbReference type="PANTHER" id="PTHR43877">
    <property type="entry name" value="AMINOALKYLPHOSPHONATE N-ACETYLTRANSFERASE-RELATED-RELATED"/>
    <property type="match status" value="1"/>
</dbReference>
<organism evidence="4 5">
    <name type="scientific">Thalassotalea eurytherma</name>
    <dbReference type="NCBI Taxonomy" id="1144278"/>
    <lineage>
        <taxon>Bacteria</taxon>
        <taxon>Pseudomonadati</taxon>
        <taxon>Pseudomonadota</taxon>
        <taxon>Gammaproteobacteria</taxon>
        <taxon>Alteromonadales</taxon>
        <taxon>Colwelliaceae</taxon>
        <taxon>Thalassotalea</taxon>
    </lineage>
</organism>
<dbReference type="EMBL" id="BSSU01000002">
    <property type="protein sequence ID" value="GLX80874.1"/>
    <property type="molecule type" value="Genomic_DNA"/>
</dbReference>
<sequence>MKLTIEQDNQGDIASFLSQKIIAFNHQHWQKTKKQSLALTYRDDQNTIIAGVSGITFGNWLHLERLWVDEPYRKHGLGAKLLQEIEQQATELGCTQVLVDTLEFQAKPFYLKYGYNVEFEQRNYPLTGTRTYLTKPL</sequence>
<dbReference type="Gene3D" id="3.40.630.30">
    <property type="match status" value="1"/>
</dbReference>
<dbReference type="InterPro" id="IPR000182">
    <property type="entry name" value="GNAT_dom"/>
</dbReference>
<keyword evidence="1" id="KW-0808">Transferase</keyword>
<evidence type="ECO:0000313" key="5">
    <source>
        <dbReference type="Proteomes" id="UP001157133"/>
    </source>
</evidence>
<keyword evidence="2" id="KW-0012">Acyltransferase</keyword>
<proteinExistence type="predicted"/>
<reference evidence="4 5" key="1">
    <citation type="submission" date="2023-03" db="EMBL/GenBank/DDBJ databases">
        <title>Draft genome sequence of Thalassotalea eurytherma JCM 18482T.</title>
        <authorList>
            <person name="Sawabe T."/>
        </authorList>
    </citation>
    <scope>NUCLEOTIDE SEQUENCE [LARGE SCALE GENOMIC DNA]</scope>
    <source>
        <strain evidence="4 5">JCM 18482</strain>
    </source>
</reference>
<name>A0ABQ6H041_9GAMM</name>
<evidence type="ECO:0000256" key="1">
    <source>
        <dbReference type="ARBA" id="ARBA00022679"/>
    </source>
</evidence>
<dbReference type="Proteomes" id="UP001157133">
    <property type="component" value="Unassembled WGS sequence"/>
</dbReference>
<feature type="domain" description="N-acetyltransferase" evidence="3">
    <location>
        <begin position="3"/>
        <end position="137"/>
    </location>
</feature>
<evidence type="ECO:0000256" key="2">
    <source>
        <dbReference type="ARBA" id="ARBA00023315"/>
    </source>
</evidence>
<dbReference type="CDD" id="cd04301">
    <property type="entry name" value="NAT_SF"/>
    <property type="match status" value="1"/>
</dbReference>
<comment type="caution">
    <text evidence="4">The sequence shown here is derived from an EMBL/GenBank/DDBJ whole genome shotgun (WGS) entry which is preliminary data.</text>
</comment>
<dbReference type="SUPFAM" id="SSF55729">
    <property type="entry name" value="Acyl-CoA N-acyltransferases (Nat)"/>
    <property type="match status" value="1"/>
</dbReference>
<dbReference type="InterPro" id="IPR050832">
    <property type="entry name" value="Bact_Acetyltransf"/>
</dbReference>
<dbReference type="Pfam" id="PF00583">
    <property type="entry name" value="Acetyltransf_1"/>
    <property type="match status" value="1"/>
</dbReference>
<dbReference type="PROSITE" id="PS51186">
    <property type="entry name" value="GNAT"/>
    <property type="match status" value="1"/>
</dbReference>
<protein>
    <submittedName>
        <fullName evidence="4">N-acetyltransferase GCN5</fullName>
    </submittedName>
</protein>
<dbReference type="RefSeq" id="WP_284206196.1">
    <property type="nucleotide sequence ID" value="NZ_BSSU01000002.1"/>
</dbReference>
<gene>
    <name evidence="4" type="ORF">theurythT_03260</name>
</gene>
<accession>A0ABQ6H041</accession>
<evidence type="ECO:0000259" key="3">
    <source>
        <dbReference type="PROSITE" id="PS51186"/>
    </source>
</evidence>
<dbReference type="InterPro" id="IPR016181">
    <property type="entry name" value="Acyl_CoA_acyltransferase"/>
</dbReference>